<dbReference type="PANTHER" id="PTHR48081">
    <property type="entry name" value="AB HYDROLASE SUPERFAMILY PROTEIN C4A8.06C"/>
    <property type="match status" value="1"/>
</dbReference>
<dbReference type="Proteomes" id="UP000522720">
    <property type="component" value="Unassembled WGS sequence"/>
</dbReference>
<dbReference type="InterPro" id="IPR013094">
    <property type="entry name" value="AB_hydrolase_3"/>
</dbReference>
<reference evidence="3 4" key="1">
    <citation type="submission" date="2020-04" db="EMBL/GenBank/DDBJ databases">
        <title>MicrobeNet Type strains.</title>
        <authorList>
            <person name="Nicholson A.C."/>
        </authorList>
    </citation>
    <scope>NUCLEOTIDE SEQUENCE [LARGE SCALE GENOMIC DNA]</scope>
    <source>
        <strain evidence="3 4">CCUG 69612</strain>
    </source>
</reference>
<organism evidence="3 4">
    <name type="scientific">Streptococcus ovuberis</name>
    <dbReference type="NCBI Taxonomy" id="1936207"/>
    <lineage>
        <taxon>Bacteria</taxon>
        <taxon>Bacillati</taxon>
        <taxon>Bacillota</taxon>
        <taxon>Bacilli</taxon>
        <taxon>Lactobacillales</taxon>
        <taxon>Streptococcaceae</taxon>
        <taxon>Streptococcus</taxon>
    </lineage>
</organism>
<feature type="domain" description="Alpha/beta hydrolase fold-3" evidence="2">
    <location>
        <begin position="105"/>
        <end position="307"/>
    </location>
</feature>
<protein>
    <submittedName>
        <fullName evidence="3">Alpha/beta hydrolase</fullName>
    </submittedName>
</protein>
<evidence type="ECO:0000256" key="1">
    <source>
        <dbReference type="ARBA" id="ARBA00022801"/>
    </source>
</evidence>
<evidence type="ECO:0000313" key="4">
    <source>
        <dbReference type="Proteomes" id="UP000522720"/>
    </source>
</evidence>
<dbReference type="EMBL" id="JAAXPR010000003">
    <property type="protein sequence ID" value="NKZ19729.1"/>
    <property type="molecule type" value="Genomic_DNA"/>
</dbReference>
<dbReference type="AlphaFoldDB" id="A0A7X6S046"/>
<keyword evidence="1 3" id="KW-0378">Hydrolase</keyword>
<dbReference type="InterPro" id="IPR050300">
    <property type="entry name" value="GDXG_lipolytic_enzyme"/>
</dbReference>
<dbReference type="GO" id="GO:0016787">
    <property type="term" value="F:hydrolase activity"/>
    <property type="evidence" value="ECO:0007669"/>
    <property type="project" value="UniProtKB-KW"/>
</dbReference>
<comment type="caution">
    <text evidence="3">The sequence shown here is derived from an EMBL/GenBank/DDBJ whole genome shotgun (WGS) entry which is preliminary data.</text>
</comment>
<dbReference type="RefSeq" id="WP_168548484.1">
    <property type="nucleotide sequence ID" value="NZ_JAAXPR010000003.1"/>
</dbReference>
<dbReference type="PANTHER" id="PTHR48081:SF8">
    <property type="entry name" value="ALPHA_BETA HYDROLASE FOLD-3 DOMAIN-CONTAINING PROTEIN-RELATED"/>
    <property type="match status" value="1"/>
</dbReference>
<keyword evidence="4" id="KW-1185">Reference proteome</keyword>
<name>A0A7X6S046_9STRE</name>
<dbReference type="Gene3D" id="3.40.50.1820">
    <property type="entry name" value="alpha/beta hydrolase"/>
    <property type="match status" value="1"/>
</dbReference>
<gene>
    <name evidence="3" type="ORF">HF992_02510</name>
</gene>
<accession>A0A7X6S046</accession>
<dbReference type="SUPFAM" id="SSF53474">
    <property type="entry name" value="alpha/beta-Hydrolases"/>
    <property type="match status" value="1"/>
</dbReference>
<evidence type="ECO:0000259" key="2">
    <source>
        <dbReference type="Pfam" id="PF07859"/>
    </source>
</evidence>
<dbReference type="InterPro" id="IPR029058">
    <property type="entry name" value="AB_hydrolase_fold"/>
</dbReference>
<sequence>MKKHLKRAGLILLTITALLWGYARLIDQRSLASWVVERYFWLNGTKKGLQEQPEDQFEAFLAEQQAISDQPFAKPKLSQEVTETTVDGMQVFTWNDKQDSNQKVLFYIHGGAYVAQPTPQHFSALDNLSKALDAKVVFPIYPKAPAYTYEDAFPKMETLYKQVLAQTSNPRNITLMGDSAGGGFSLGFVMYARDHELPQPKDIILLSPWLDVATDNPEVANYEAVDPMLSAWGLNRDGELWANGRANMDNTYVSPIYGDFDGLGKISIFVGTHEIFLPDNQKLHNLLTQQGIDHNYIEADKMNHVYAIYPIPEAKEAQEQIVDIIQQ</sequence>
<proteinExistence type="predicted"/>
<dbReference type="Pfam" id="PF07859">
    <property type="entry name" value="Abhydrolase_3"/>
    <property type="match status" value="1"/>
</dbReference>
<evidence type="ECO:0000313" key="3">
    <source>
        <dbReference type="EMBL" id="NKZ19729.1"/>
    </source>
</evidence>